<dbReference type="Proteomes" id="UP000289152">
    <property type="component" value="Unassembled WGS sequence"/>
</dbReference>
<evidence type="ECO:0000313" key="2">
    <source>
        <dbReference type="Proteomes" id="UP000289152"/>
    </source>
</evidence>
<dbReference type="VEuPathDB" id="FungiDB:TREMEDRAFT_58061"/>
<dbReference type="EMBL" id="SDIL01000008">
    <property type="protein sequence ID" value="RXK41470.1"/>
    <property type="molecule type" value="Genomic_DNA"/>
</dbReference>
<comment type="caution">
    <text evidence="1">The sequence shown here is derived from an EMBL/GenBank/DDBJ whole genome shotgun (WGS) entry which is preliminary data.</text>
</comment>
<name>A0A4Q1BTY1_TREME</name>
<organism evidence="1 2">
    <name type="scientific">Tremella mesenterica</name>
    <name type="common">Jelly fungus</name>
    <dbReference type="NCBI Taxonomy" id="5217"/>
    <lineage>
        <taxon>Eukaryota</taxon>
        <taxon>Fungi</taxon>
        <taxon>Dikarya</taxon>
        <taxon>Basidiomycota</taxon>
        <taxon>Agaricomycotina</taxon>
        <taxon>Tremellomycetes</taxon>
        <taxon>Tremellales</taxon>
        <taxon>Tremellaceae</taxon>
        <taxon>Tremella</taxon>
    </lineage>
</organism>
<dbReference type="InParanoid" id="A0A4Q1BTY1"/>
<dbReference type="AlphaFoldDB" id="A0A4Q1BTY1"/>
<protein>
    <submittedName>
        <fullName evidence="1">Uncharacterized protein</fullName>
    </submittedName>
</protein>
<gene>
    <name evidence="1" type="ORF">M231_01178</name>
</gene>
<evidence type="ECO:0000313" key="1">
    <source>
        <dbReference type="EMBL" id="RXK41470.1"/>
    </source>
</evidence>
<reference evidence="1 2" key="1">
    <citation type="submission" date="2016-06" db="EMBL/GenBank/DDBJ databases">
        <title>Evolution of pathogenesis and genome organization in the Tremellales.</title>
        <authorList>
            <person name="Cuomo C."/>
            <person name="Litvintseva A."/>
            <person name="Heitman J."/>
            <person name="Chen Y."/>
            <person name="Sun S."/>
            <person name="Springer D."/>
            <person name="Dromer F."/>
            <person name="Young S."/>
            <person name="Zeng Q."/>
            <person name="Chapman S."/>
            <person name="Gujja S."/>
            <person name="Saif S."/>
            <person name="Birren B."/>
        </authorList>
    </citation>
    <scope>NUCLEOTIDE SEQUENCE [LARGE SCALE GENOMIC DNA]</scope>
    <source>
        <strain evidence="1 2">ATCC 28783</strain>
    </source>
</reference>
<accession>A0A4Q1BTY1</accession>
<proteinExistence type="predicted"/>
<sequence>MSTPPAVIAAVYSQCLAGQTLVPDSGWVHLASTTVMLHVAIRIVPVLLKDDRHLILLANSFSTKEGPGVLPSEAYRTALWRRPTGLTAATRSSFEHNIRI</sequence>
<keyword evidence="2" id="KW-1185">Reference proteome</keyword>